<name>A0AAV7UQ58_PLEWA</name>
<dbReference type="EMBL" id="JANPWB010000004">
    <property type="protein sequence ID" value="KAJ1191185.1"/>
    <property type="molecule type" value="Genomic_DNA"/>
</dbReference>
<evidence type="ECO:0000256" key="1">
    <source>
        <dbReference type="SAM" id="MobiDB-lite"/>
    </source>
</evidence>
<organism evidence="2 3">
    <name type="scientific">Pleurodeles waltl</name>
    <name type="common">Iberian ribbed newt</name>
    <dbReference type="NCBI Taxonomy" id="8319"/>
    <lineage>
        <taxon>Eukaryota</taxon>
        <taxon>Metazoa</taxon>
        <taxon>Chordata</taxon>
        <taxon>Craniata</taxon>
        <taxon>Vertebrata</taxon>
        <taxon>Euteleostomi</taxon>
        <taxon>Amphibia</taxon>
        <taxon>Batrachia</taxon>
        <taxon>Caudata</taxon>
        <taxon>Salamandroidea</taxon>
        <taxon>Salamandridae</taxon>
        <taxon>Pleurodelinae</taxon>
        <taxon>Pleurodeles</taxon>
    </lineage>
</organism>
<dbReference type="Proteomes" id="UP001066276">
    <property type="component" value="Chromosome 2_2"/>
</dbReference>
<evidence type="ECO:0000313" key="2">
    <source>
        <dbReference type="EMBL" id="KAJ1191185.1"/>
    </source>
</evidence>
<gene>
    <name evidence="2" type="ORF">NDU88_000501</name>
</gene>
<protein>
    <submittedName>
        <fullName evidence="2">Uncharacterized protein</fullName>
    </submittedName>
</protein>
<keyword evidence="3" id="KW-1185">Reference proteome</keyword>
<accession>A0AAV7UQ58</accession>
<reference evidence="2" key="1">
    <citation type="journal article" date="2022" name="bioRxiv">
        <title>Sequencing and chromosome-scale assembly of the giantPleurodeles waltlgenome.</title>
        <authorList>
            <person name="Brown T."/>
            <person name="Elewa A."/>
            <person name="Iarovenko S."/>
            <person name="Subramanian E."/>
            <person name="Araus A.J."/>
            <person name="Petzold A."/>
            <person name="Susuki M."/>
            <person name="Suzuki K.-i.T."/>
            <person name="Hayashi T."/>
            <person name="Toyoda A."/>
            <person name="Oliveira C."/>
            <person name="Osipova E."/>
            <person name="Leigh N.D."/>
            <person name="Simon A."/>
            <person name="Yun M.H."/>
        </authorList>
    </citation>
    <scope>NUCLEOTIDE SEQUENCE</scope>
    <source>
        <strain evidence="2">20211129_DDA</strain>
        <tissue evidence="2">Liver</tissue>
    </source>
</reference>
<feature type="region of interest" description="Disordered" evidence="1">
    <location>
        <begin position="54"/>
        <end position="78"/>
    </location>
</feature>
<evidence type="ECO:0000313" key="3">
    <source>
        <dbReference type="Proteomes" id="UP001066276"/>
    </source>
</evidence>
<sequence length="227" mass="24350">MEPNRVVQALKTLRDEGREDLIKDGVLEEAWVGLKRPKRLSSEGVSAAVVACSSPRGKSKKFTHKSTEGRKVTRSPEGLGVVLPAASRSLEDMAPRRKGAGRGARRSGMSLAQRVAAGERGVGRIGAVASVKKQGAQRLSACASEAERGRRAAKQAQLQLENTSAHRTAIFEERRLRGTFKMAAPSGKAIPLTGPLERKQLGAEHTLAARVDNVEEIIVISNEEQGS</sequence>
<comment type="caution">
    <text evidence="2">The sequence shown here is derived from an EMBL/GenBank/DDBJ whole genome shotgun (WGS) entry which is preliminary data.</text>
</comment>
<proteinExistence type="predicted"/>
<dbReference type="AlphaFoldDB" id="A0AAV7UQ58"/>